<proteinExistence type="predicted"/>
<comment type="caution">
    <text evidence="1">The sequence shown here is derived from an EMBL/GenBank/DDBJ whole genome shotgun (WGS) entry which is preliminary data.</text>
</comment>
<gene>
    <name evidence="1" type="ORF">KQX54_020945</name>
</gene>
<dbReference type="Proteomes" id="UP000826195">
    <property type="component" value="Unassembled WGS sequence"/>
</dbReference>
<dbReference type="EMBL" id="JAHXZJ010000001">
    <property type="protein sequence ID" value="KAH0568451.1"/>
    <property type="molecule type" value="Genomic_DNA"/>
</dbReference>
<keyword evidence="2" id="KW-1185">Reference proteome</keyword>
<dbReference type="AlphaFoldDB" id="A0AAV7J881"/>
<reference evidence="1 2" key="1">
    <citation type="journal article" date="2021" name="J. Hered.">
        <title>A chromosome-level genome assembly of the parasitoid wasp, Cotesia glomerata (Hymenoptera: Braconidae).</title>
        <authorList>
            <person name="Pinto B.J."/>
            <person name="Weis J.J."/>
            <person name="Gamble T."/>
            <person name="Ode P.J."/>
            <person name="Paul R."/>
            <person name="Zaspel J.M."/>
        </authorList>
    </citation>
    <scope>NUCLEOTIDE SEQUENCE [LARGE SCALE GENOMIC DNA]</scope>
    <source>
        <strain evidence="1">CgM1</strain>
    </source>
</reference>
<evidence type="ECO:0000313" key="1">
    <source>
        <dbReference type="EMBL" id="KAH0568451.1"/>
    </source>
</evidence>
<accession>A0AAV7J881</accession>
<sequence length="152" mass="17470">MCSHHIQKYRYNSLTSTVMLGMCVFDVENMALVEYSNIGLTPSVSLKIKIKYVLGISIEKTWFVVMENLVSRVSEHAFSGALTIDKRETVWDFCRETFRCEEVYTYLWSLTASSKGLSFQDRRKVCGLAHGKMSSNSSSGWFPLYFEESSRE</sequence>
<protein>
    <submittedName>
        <fullName evidence="1">Uncharacterized protein</fullName>
    </submittedName>
</protein>
<name>A0AAV7J881_COTGL</name>
<evidence type="ECO:0000313" key="2">
    <source>
        <dbReference type="Proteomes" id="UP000826195"/>
    </source>
</evidence>
<organism evidence="1 2">
    <name type="scientific">Cotesia glomerata</name>
    <name type="common">Lepidopteran parasitic wasp</name>
    <name type="synonym">Apanteles glomeratus</name>
    <dbReference type="NCBI Taxonomy" id="32391"/>
    <lineage>
        <taxon>Eukaryota</taxon>
        <taxon>Metazoa</taxon>
        <taxon>Ecdysozoa</taxon>
        <taxon>Arthropoda</taxon>
        <taxon>Hexapoda</taxon>
        <taxon>Insecta</taxon>
        <taxon>Pterygota</taxon>
        <taxon>Neoptera</taxon>
        <taxon>Endopterygota</taxon>
        <taxon>Hymenoptera</taxon>
        <taxon>Apocrita</taxon>
        <taxon>Ichneumonoidea</taxon>
        <taxon>Braconidae</taxon>
        <taxon>Microgastrinae</taxon>
        <taxon>Cotesia</taxon>
    </lineage>
</organism>